<dbReference type="KEGG" id="xap:XA3_01300"/>
<dbReference type="EMBL" id="AP026802">
    <property type="protein sequence ID" value="BDR57689.1"/>
    <property type="molecule type" value="Genomic_DNA"/>
</dbReference>
<evidence type="ECO:0000313" key="1">
    <source>
        <dbReference type="EMBL" id="BDR57689.1"/>
    </source>
</evidence>
<sequence>MFNNSDYLSANIGIPIFSCRAKSVFETKIPTEISFYECIIDDEFFFFGKIEKYLPIIDEERTTFRTLLDGSRVIDEPIYKTDDDFFITRDKVFCEQLVVSQKFVDLCREEKLNINFYSCKGDLC</sequence>
<dbReference type="Proteomes" id="UP001321861">
    <property type="component" value="Chromosome"/>
</dbReference>
<accession>A0AAU9CUJ9</accession>
<organism evidence="1 2">
    <name type="scientific">Xylocopilactobacillus apicola</name>
    <dbReference type="NCBI Taxonomy" id="2932184"/>
    <lineage>
        <taxon>Bacteria</taxon>
        <taxon>Bacillati</taxon>
        <taxon>Bacillota</taxon>
        <taxon>Bacilli</taxon>
        <taxon>Lactobacillales</taxon>
        <taxon>Lactobacillaceae</taxon>
        <taxon>Xylocopilactobacillus</taxon>
    </lineage>
</organism>
<evidence type="ECO:0000313" key="2">
    <source>
        <dbReference type="Proteomes" id="UP001321861"/>
    </source>
</evidence>
<dbReference type="RefSeq" id="WP_317635639.1">
    <property type="nucleotide sequence ID" value="NZ_AP026802.1"/>
</dbReference>
<keyword evidence="2" id="KW-1185">Reference proteome</keyword>
<reference evidence="1 2" key="1">
    <citation type="journal article" date="2023" name="Microbiol. Spectr.">
        <title>Symbiosis of Carpenter Bees with Uncharacterized Lactic Acid Bacteria Showing NAD Auxotrophy.</title>
        <authorList>
            <person name="Kawasaki S."/>
            <person name="Ozawa K."/>
            <person name="Mori T."/>
            <person name="Yamamoto A."/>
            <person name="Ito M."/>
            <person name="Ohkuma M."/>
            <person name="Sakamoto M."/>
            <person name="Matsutani M."/>
        </authorList>
    </citation>
    <scope>NUCLEOTIDE SEQUENCE [LARGE SCALE GENOMIC DNA]</scope>
    <source>
        <strain evidence="1 2">XA3</strain>
    </source>
</reference>
<name>A0AAU9CUJ9_9LACO</name>
<proteinExistence type="predicted"/>
<gene>
    <name evidence="1" type="ORF">XA3_01300</name>
</gene>
<dbReference type="AlphaFoldDB" id="A0AAU9CUJ9"/>
<protein>
    <submittedName>
        <fullName evidence="1">Uncharacterized protein</fullName>
    </submittedName>
</protein>